<dbReference type="AlphaFoldDB" id="A0A5M8P5Y7"/>
<gene>
    <name evidence="1" type="ORF">EZS26_000273</name>
</gene>
<evidence type="ECO:0000313" key="1">
    <source>
        <dbReference type="EMBL" id="KAA6303722.1"/>
    </source>
</evidence>
<dbReference type="Proteomes" id="UP000324575">
    <property type="component" value="Unassembled WGS sequence"/>
</dbReference>
<accession>A0A5M8P5Y7</accession>
<name>A0A5M8P5Y7_9BACT</name>
<sequence length="42" mass="4867">MKFFSLVVSASAQRRHKRVVVRVEGLVSLATMYMPKECLERI</sequence>
<reference evidence="1 2" key="1">
    <citation type="submission" date="2019-03" db="EMBL/GenBank/DDBJ databases">
        <title>Single cell metagenomics reveals metabolic interactions within the superorganism composed of flagellate Streblomastix strix and complex community of Bacteroidetes bacteria on its surface.</title>
        <authorList>
            <person name="Treitli S.C."/>
            <person name="Kolisko M."/>
            <person name="Husnik F."/>
            <person name="Keeling P."/>
            <person name="Hampl V."/>
        </authorList>
    </citation>
    <scope>NUCLEOTIDE SEQUENCE [LARGE SCALE GENOMIC DNA]</scope>
    <source>
        <strain evidence="1">St1</strain>
    </source>
</reference>
<evidence type="ECO:0000313" key="2">
    <source>
        <dbReference type="Proteomes" id="UP000324575"/>
    </source>
</evidence>
<organism evidence="1 2">
    <name type="scientific">Candidatus Ordinivivax streblomastigis</name>
    <dbReference type="NCBI Taxonomy" id="2540710"/>
    <lineage>
        <taxon>Bacteria</taxon>
        <taxon>Pseudomonadati</taxon>
        <taxon>Bacteroidota</taxon>
        <taxon>Bacteroidia</taxon>
        <taxon>Bacteroidales</taxon>
        <taxon>Candidatus Ordinivivax</taxon>
    </lineage>
</organism>
<comment type="caution">
    <text evidence="1">The sequence shown here is derived from an EMBL/GenBank/DDBJ whole genome shotgun (WGS) entry which is preliminary data.</text>
</comment>
<dbReference type="EMBL" id="SNRX01000001">
    <property type="protein sequence ID" value="KAA6303722.1"/>
    <property type="molecule type" value="Genomic_DNA"/>
</dbReference>
<proteinExistence type="predicted"/>
<protein>
    <submittedName>
        <fullName evidence="1">Uncharacterized protein</fullName>
    </submittedName>
</protein>